<dbReference type="SUPFAM" id="SSF90123">
    <property type="entry name" value="ABC transporter transmembrane region"/>
    <property type="match status" value="2"/>
</dbReference>
<dbReference type="InterPro" id="IPR003593">
    <property type="entry name" value="AAA+_ATPase"/>
</dbReference>
<dbReference type="PROSITE" id="PS00211">
    <property type="entry name" value="ABC_TRANSPORTER_1"/>
    <property type="match status" value="2"/>
</dbReference>
<dbReference type="FunFam" id="3.40.50.300:FF:000967">
    <property type="entry name" value="ABC multidrug transporter mdr4"/>
    <property type="match status" value="1"/>
</dbReference>
<feature type="transmembrane region" description="Helical" evidence="15">
    <location>
        <begin position="980"/>
        <end position="999"/>
    </location>
</feature>
<evidence type="ECO:0000256" key="9">
    <source>
        <dbReference type="ARBA" id="ARBA00022967"/>
    </source>
</evidence>
<reference evidence="19" key="1">
    <citation type="submission" date="2025-08" db="UniProtKB">
        <authorList>
            <consortium name="RefSeq"/>
        </authorList>
    </citation>
    <scope>IDENTIFICATION</scope>
    <source>
        <tissue evidence="19">Whole larval tissue</tissue>
    </source>
</reference>
<dbReference type="PANTHER" id="PTHR43394:SF27">
    <property type="entry name" value="ATP-DEPENDENT TRANSLOCASE ABCB1-LIKE"/>
    <property type="match status" value="1"/>
</dbReference>
<keyword evidence="9" id="KW-1278">Translocase</keyword>
<feature type="domain" description="ABC transporter" evidence="16">
    <location>
        <begin position="407"/>
        <end position="642"/>
    </location>
</feature>
<dbReference type="GO" id="GO:0008559">
    <property type="term" value="F:ABC-type xenobiotic transporter activity"/>
    <property type="evidence" value="ECO:0007669"/>
    <property type="project" value="UniProtKB-EC"/>
</dbReference>
<feature type="region of interest" description="Disordered" evidence="14">
    <location>
        <begin position="709"/>
        <end position="734"/>
    </location>
</feature>
<keyword evidence="5 15" id="KW-0812">Transmembrane</keyword>
<feature type="transmembrane region" description="Helical" evidence="15">
    <location>
        <begin position="793"/>
        <end position="816"/>
    </location>
</feature>
<feature type="transmembrane region" description="Helical" evidence="15">
    <location>
        <begin position="221"/>
        <end position="240"/>
    </location>
</feature>
<dbReference type="Pfam" id="PF00005">
    <property type="entry name" value="ABC_tran"/>
    <property type="match status" value="2"/>
</dbReference>
<dbReference type="InterPro" id="IPR017871">
    <property type="entry name" value="ABC_transporter-like_CS"/>
</dbReference>
<sequence>MKGQCKRFVSHKGKAYDMHPGKNKKVDEDENIGFFALWRYATWVERAVSLLGALVGVLSSLGTIAGIVLYGELTALFVRRHTAQPAPSDIYVLAFFGGGRHLPEGNRSLHMDALLEDSAAFAWASAAVIALHILSAALAVALLQWASARMVTRLRIRLLRSVISQEIAFFDTNTDMNFATTITEDMEKFRCGVGEHVAMTANLAGTVLLGAGLALHYGWQLALAGLAVVPAALAVAAVVARYQTKCNAREVSAYGTAARVVEEALGAVRTVRAYGAERGECARYGRALRAASVEARARAAWAGAGAGLGWLLTYALNAIVFAYGAELCVRDMGLEPALQQYHAGVMVTVLFLTFMAAQNIAMCQPHLETFSAARGAARSLYRLLQRRSRINALDSTGIKPDKFRGDITFENLYFNYPSRPDVKVLRGLSLRVRAGSSVALVGGSGCGKSTLLQLLQRLYDPDSGTITVDGHPLHALDLHHFRKSIGVVGQEPVLFSGTIRENITLGMDDVTDADVIEAATTAHAHQFITKLANGYDTLLGAGGSQLSGGQKQRIAIARAIVRRPAVLLLDEPTAALDPAAERAVAAALAAAATGRTTLLVSHRLQGLSGHHIVCVEQGAVREHGSHEELLEKRGVYWALLQEDLTTKSVNVMNSEPAEEEDDDDVTAADDHTHFKRGVSRQSVRESSRHFVRSSIRMSSVSAHIPHSALSQIDTEDVEDPVEASEEEGEDASPSVSSWELLKLNAAEWPQLLGGALASLLVGATMPVFALLFAELYGMFAWSDGAAILSQSRVYAGLFAGVAAACGAVTFLQAWLFNRAGASLTDRLRQMTFRNYLVQEQGWFDRTENSVGALCARLATDCAAVQGATGTRLGTMLQGISTMTLGVGLALFYSWKMTLVSLLSVPCVMGGIYLEGWVNRRVEARTRAAMERASRLATEAVLNIRTVHSLGVERSVLSRYSAALQEGARVSAAARRVRGPVYGACVCAPTLGYAVSLAYAGYLIARDDLPYQHAILVSEALIYGAWMLAAALSFAPSFAAARRSGARIISALRRAPAVITEDTAEEIQDWNVEGRVTFSNVSFSYPTRAQTPVLRGLSLALPPRATTALVGHSGCGKSTLLHLLMRSYDPDNGTVMIDDKDIKRSLTLRQLRSTLGLVQQEPALFSRTIRENIAYGEAGDAASMDDVMEAAKQANVHSFIMGLPQGYETVLGGGSGASLSGGQKQRLGIARALLRRPRVLLLDEPTSALDASSEKTVQTALEAAAAERTTIVIAHRLATVRHAHLICVIDKGNYIYYVTTIVIAHRLATVRHAHLICVIDKGVVAESGTHEELVKRRGLYWTLLQQQAGDAAT</sequence>
<evidence type="ECO:0000313" key="18">
    <source>
        <dbReference type="Proteomes" id="UP000829999"/>
    </source>
</evidence>
<protein>
    <recommendedName>
        <fullName evidence="3">ABC-type xenobiotic transporter</fullName>
        <ecNumber evidence="3">7.6.2.2</ecNumber>
    </recommendedName>
</protein>
<feature type="domain" description="ABC transporter" evidence="16">
    <location>
        <begin position="1075"/>
        <end position="1345"/>
    </location>
</feature>
<dbReference type="GO" id="GO:0005524">
    <property type="term" value="F:ATP binding"/>
    <property type="evidence" value="ECO:0007669"/>
    <property type="project" value="UniProtKB-KW"/>
</dbReference>
<dbReference type="InterPro" id="IPR011527">
    <property type="entry name" value="ABC1_TM_dom"/>
</dbReference>
<dbReference type="RefSeq" id="XP_050558209.1">
    <property type="nucleotide sequence ID" value="XM_050702252.1"/>
</dbReference>
<dbReference type="PANTHER" id="PTHR43394">
    <property type="entry name" value="ATP-DEPENDENT PERMEASE MDL1, MITOCHONDRIAL"/>
    <property type="match status" value="1"/>
</dbReference>
<dbReference type="GO" id="GO:0097254">
    <property type="term" value="P:renal tubular secretion"/>
    <property type="evidence" value="ECO:0007669"/>
    <property type="project" value="UniProtKB-ARBA"/>
</dbReference>
<evidence type="ECO:0000256" key="8">
    <source>
        <dbReference type="ARBA" id="ARBA00022840"/>
    </source>
</evidence>
<evidence type="ECO:0000256" key="3">
    <source>
        <dbReference type="ARBA" id="ARBA00012191"/>
    </source>
</evidence>
<feature type="transmembrane region" description="Helical" evidence="15">
    <location>
        <begin position="299"/>
        <end position="323"/>
    </location>
</feature>
<dbReference type="Pfam" id="PF00664">
    <property type="entry name" value="ABC_membrane"/>
    <property type="match status" value="2"/>
</dbReference>
<dbReference type="GO" id="GO:0005743">
    <property type="term" value="C:mitochondrial inner membrane"/>
    <property type="evidence" value="ECO:0007669"/>
    <property type="project" value="UniProtKB-SubCell"/>
</dbReference>
<dbReference type="GO" id="GO:0090374">
    <property type="term" value="P:oligopeptide export from mitochondrion"/>
    <property type="evidence" value="ECO:0007669"/>
    <property type="project" value="TreeGrafter"/>
</dbReference>
<evidence type="ECO:0000313" key="19">
    <source>
        <dbReference type="RefSeq" id="XP_050558209.1"/>
    </source>
</evidence>
<accession>A0A9R0E3Q1</accession>
<feature type="transmembrane region" description="Helical" evidence="15">
    <location>
        <begin position="120"/>
        <end position="145"/>
    </location>
</feature>
<feature type="transmembrane region" description="Helical" evidence="15">
    <location>
        <begin position="1019"/>
        <end position="1040"/>
    </location>
</feature>
<feature type="transmembrane region" description="Helical" evidence="15">
    <location>
        <begin position="751"/>
        <end position="773"/>
    </location>
</feature>
<dbReference type="SMART" id="SM00382">
    <property type="entry name" value="AAA"/>
    <property type="match status" value="2"/>
</dbReference>
<feature type="domain" description="ABC transmembrane type-1" evidence="17">
    <location>
        <begin position="50"/>
        <end position="372"/>
    </location>
</feature>
<organism evidence="18 19">
    <name type="scientific">Spodoptera frugiperda</name>
    <name type="common">Fall armyworm</name>
    <dbReference type="NCBI Taxonomy" id="7108"/>
    <lineage>
        <taxon>Eukaryota</taxon>
        <taxon>Metazoa</taxon>
        <taxon>Ecdysozoa</taxon>
        <taxon>Arthropoda</taxon>
        <taxon>Hexapoda</taxon>
        <taxon>Insecta</taxon>
        <taxon>Pterygota</taxon>
        <taxon>Neoptera</taxon>
        <taxon>Endopterygota</taxon>
        <taxon>Lepidoptera</taxon>
        <taxon>Glossata</taxon>
        <taxon>Ditrysia</taxon>
        <taxon>Noctuoidea</taxon>
        <taxon>Noctuidae</taxon>
        <taxon>Amphipyrinae</taxon>
        <taxon>Spodoptera</taxon>
    </lineage>
</organism>
<feature type="transmembrane region" description="Helical" evidence="15">
    <location>
        <begin position="343"/>
        <end position="361"/>
    </location>
</feature>
<evidence type="ECO:0000256" key="6">
    <source>
        <dbReference type="ARBA" id="ARBA00022737"/>
    </source>
</evidence>
<evidence type="ECO:0000256" key="12">
    <source>
        <dbReference type="ARBA" id="ARBA00023180"/>
    </source>
</evidence>
<evidence type="ECO:0000256" key="11">
    <source>
        <dbReference type="ARBA" id="ARBA00023136"/>
    </source>
</evidence>
<feature type="transmembrane region" description="Helical" evidence="15">
    <location>
        <begin position="47"/>
        <end position="70"/>
    </location>
</feature>
<feature type="transmembrane region" description="Helical" evidence="15">
    <location>
        <begin position="898"/>
        <end position="917"/>
    </location>
</feature>
<keyword evidence="6" id="KW-0677">Repeat</keyword>
<name>A0A9R0E3Q1_SPOFR</name>
<feature type="domain" description="ABC transmembrane type-1" evidence="17">
    <location>
        <begin position="752"/>
        <end position="1039"/>
    </location>
</feature>
<keyword evidence="4" id="KW-0813">Transport</keyword>
<evidence type="ECO:0000256" key="4">
    <source>
        <dbReference type="ARBA" id="ARBA00022448"/>
    </source>
</evidence>
<dbReference type="Gene3D" id="1.20.1560.10">
    <property type="entry name" value="ABC transporter type 1, transmembrane domain"/>
    <property type="match status" value="1"/>
</dbReference>
<dbReference type="GO" id="GO:0006813">
    <property type="term" value="P:potassium ion transport"/>
    <property type="evidence" value="ECO:0007669"/>
    <property type="project" value="UniProtKB-KW"/>
</dbReference>
<dbReference type="Gene3D" id="3.40.50.300">
    <property type="entry name" value="P-loop containing nucleotide triphosphate hydrolases"/>
    <property type="match status" value="3"/>
</dbReference>
<keyword evidence="10 15" id="KW-1133">Transmembrane helix</keyword>
<evidence type="ECO:0000256" key="14">
    <source>
        <dbReference type="SAM" id="MobiDB-lite"/>
    </source>
</evidence>
<evidence type="ECO:0000259" key="16">
    <source>
        <dbReference type="PROSITE" id="PS50893"/>
    </source>
</evidence>
<dbReference type="EC" id="7.6.2.2" evidence="3"/>
<dbReference type="SUPFAM" id="SSF52540">
    <property type="entry name" value="P-loop containing nucleoside triphosphate hydrolases"/>
    <property type="match status" value="3"/>
</dbReference>
<comment type="subcellular location">
    <subcellularLocation>
        <location evidence="1">Membrane</location>
        <topology evidence="1">Multi-pass membrane protein</topology>
    </subcellularLocation>
</comment>
<evidence type="ECO:0000256" key="5">
    <source>
        <dbReference type="ARBA" id="ARBA00022692"/>
    </source>
</evidence>
<keyword evidence="18" id="KW-1185">Reference proteome</keyword>
<dbReference type="PROSITE" id="PS50893">
    <property type="entry name" value="ABC_TRANSPORTER_2"/>
    <property type="match status" value="2"/>
</dbReference>
<keyword evidence="12" id="KW-0325">Glycoprotein</keyword>
<dbReference type="OrthoDB" id="6500128at2759"/>
<dbReference type="InterPro" id="IPR036640">
    <property type="entry name" value="ABC1_TM_sf"/>
</dbReference>
<dbReference type="InterPro" id="IPR027417">
    <property type="entry name" value="P-loop_NTPase"/>
</dbReference>
<dbReference type="CDD" id="cd18578">
    <property type="entry name" value="ABC_6TM_Pgp_ABCB1_D2_like"/>
    <property type="match status" value="1"/>
</dbReference>
<dbReference type="InterPro" id="IPR039421">
    <property type="entry name" value="Type_1_exporter"/>
</dbReference>
<keyword evidence="8" id="KW-0067">ATP-binding</keyword>
<feature type="compositionally biased region" description="Acidic residues" evidence="14">
    <location>
        <begin position="713"/>
        <end position="730"/>
    </location>
</feature>
<evidence type="ECO:0000256" key="10">
    <source>
        <dbReference type="ARBA" id="ARBA00022989"/>
    </source>
</evidence>
<keyword evidence="7" id="KW-0547">Nucleotide-binding</keyword>
<dbReference type="PROSITE" id="PS50929">
    <property type="entry name" value="ABC_TM1F"/>
    <property type="match status" value="2"/>
</dbReference>
<dbReference type="GO" id="GO:0017085">
    <property type="term" value="P:response to insecticide"/>
    <property type="evidence" value="ECO:0007669"/>
    <property type="project" value="UniProtKB-ARBA"/>
</dbReference>
<dbReference type="GO" id="GO:0015421">
    <property type="term" value="F:ABC-type oligopeptide transporter activity"/>
    <property type="evidence" value="ECO:0007669"/>
    <property type="project" value="TreeGrafter"/>
</dbReference>
<comment type="catalytic activity">
    <reaction evidence="13">
        <text>ATP + H2O + xenobioticSide 1 = ADP + phosphate + xenobioticSide 2.</text>
        <dbReference type="EC" id="7.6.2.2"/>
    </reaction>
</comment>
<feature type="transmembrane region" description="Helical" evidence="15">
    <location>
        <begin position="196"/>
        <end position="215"/>
    </location>
</feature>
<dbReference type="FunFam" id="3.40.50.300:FF:000479">
    <property type="entry name" value="Multidrug resistance protein 1A"/>
    <property type="match status" value="1"/>
</dbReference>
<evidence type="ECO:0000256" key="1">
    <source>
        <dbReference type="ARBA" id="ARBA00004141"/>
    </source>
</evidence>
<dbReference type="Proteomes" id="UP000829999">
    <property type="component" value="Chromosome 21"/>
</dbReference>
<evidence type="ECO:0000256" key="2">
    <source>
        <dbReference type="ARBA" id="ARBA00007577"/>
    </source>
</evidence>
<dbReference type="GeneID" id="118280283"/>
<feature type="transmembrane region" description="Helical" evidence="15">
    <location>
        <begin position="872"/>
        <end position="892"/>
    </location>
</feature>
<gene>
    <name evidence="19" type="primary">LOC118280283</name>
</gene>
<evidence type="ECO:0000256" key="15">
    <source>
        <dbReference type="SAM" id="Phobius"/>
    </source>
</evidence>
<evidence type="ECO:0000256" key="13">
    <source>
        <dbReference type="ARBA" id="ARBA00034018"/>
    </source>
</evidence>
<dbReference type="InterPro" id="IPR003439">
    <property type="entry name" value="ABC_transporter-like_ATP-bd"/>
</dbReference>
<dbReference type="GO" id="GO:0016887">
    <property type="term" value="F:ATP hydrolysis activity"/>
    <property type="evidence" value="ECO:0007669"/>
    <property type="project" value="InterPro"/>
</dbReference>
<evidence type="ECO:0000259" key="17">
    <source>
        <dbReference type="PROSITE" id="PS50929"/>
    </source>
</evidence>
<keyword evidence="11 15" id="KW-0472">Membrane</keyword>
<comment type="similarity">
    <text evidence="2">Belongs to the ABC transporter superfamily. ABCB family. Multidrug resistance exporter (TC 3.A.1.201) subfamily.</text>
</comment>
<evidence type="ECO:0000256" key="7">
    <source>
        <dbReference type="ARBA" id="ARBA00022741"/>
    </source>
</evidence>
<proteinExistence type="inferred from homology"/>